<dbReference type="AlphaFoldDB" id="A0A182XSZ1"/>
<sequence length="126" mass="13888">MIARLKRLIPCGTFAASEIILIESTLAVIYTSVELAAIVRTSHETLLSTFTRRRTHCSCLLRAFCGHFTTSCGRLTTSCGRFTPSCGHFLPLYGRHFGCHFIGGGHLLSCSTSRSRFLGRRRGTCS</sequence>
<protein>
    <submittedName>
        <fullName evidence="1">Uncharacterized protein</fullName>
    </submittedName>
</protein>
<reference evidence="1" key="1">
    <citation type="submission" date="2020-05" db="UniProtKB">
        <authorList>
            <consortium name="EnsemblMetazoa"/>
        </authorList>
    </citation>
    <scope>IDENTIFICATION</scope>
    <source>
        <strain evidence="1">SANGQUA</strain>
    </source>
</reference>
<proteinExistence type="predicted"/>
<name>A0A182XSZ1_ANOQN</name>
<dbReference type="VEuPathDB" id="VectorBase:AQUA014944"/>
<dbReference type="Proteomes" id="UP000076407">
    <property type="component" value="Unassembled WGS sequence"/>
</dbReference>
<accession>A0A182XSZ1</accession>
<evidence type="ECO:0000313" key="2">
    <source>
        <dbReference type="Proteomes" id="UP000076407"/>
    </source>
</evidence>
<dbReference type="EnsemblMetazoa" id="AQUA014944-RA">
    <property type="protein sequence ID" value="AQUA014944-PA"/>
    <property type="gene ID" value="AQUA014944"/>
</dbReference>
<keyword evidence="2" id="KW-1185">Reference proteome</keyword>
<organism evidence="1 2">
    <name type="scientific">Anopheles quadriannulatus</name>
    <name type="common">Mosquito</name>
    <dbReference type="NCBI Taxonomy" id="34691"/>
    <lineage>
        <taxon>Eukaryota</taxon>
        <taxon>Metazoa</taxon>
        <taxon>Ecdysozoa</taxon>
        <taxon>Arthropoda</taxon>
        <taxon>Hexapoda</taxon>
        <taxon>Insecta</taxon>
        <taxon>Pterygota</taxon>
        <taxon>Neoptera</taxon>
        <taxon>Endopterygota</taxon>
        <taxon>Diptera</taxon>
        <taxon>Nematocera</taxon>
        <taxon>Culicoidea</taxon>
        <taxon>Culicidae</taxon>
        <taxon>Anophelinae</taxon>
        <taxon>Anopheles</taxon>
    </lineage>
</organism>
<evidence type="ECO:0000313" key="1">
    <source>
        <dbReference type="EnsemblMetazoa" id="AQUA014944-PA"/>
    </source>
</evidence>